<evidence type="ECO:0000256" key="1">
    <source>
        <dbReference type="SAM" id="Phobius"/>
    </source>
</evidence>
<evidence type="ECO:0000313" key="3">
    <source>
        <dbReference type="Proteomes" id="UP000316759"/>
    </source>
</evidence>
<gene>
    <name evidence="2" type="ORF">FGIG_03862</name>
</gene>
<reference evidence="2 3" key="1">
    <citation type="submission" date="2019-04" db="EMBL/GenBank/DDBJ databases">
        <title>Annotation for the trematode Fasciola gigantica.</title>
        <authorList>
            <person name="Choi Y.-J."/>
        </authorList>
    </citation>
    <scope>NUCLEOTIDE SEQUENCE [LARGE SCALE GENOMIC DNA]</scope>
    <source>
        <strain evidence="2">Uganda_cow_1</strain>
    </source>
</reference>
<dbReference type="EMBL" id="SUNJ01000405">
    <property type="protein sequence ID" value="TPP67686.1"/>
    <property type="molecule type" value="Genomic_DNA"/>
</dbReference>
<comment type="caution">
    <text evidence="2">The sequence shown here is derived from an EMBL/GenBank/DDBJ whole genome shotgun (WGS) entry which is preliminary data.</text>
</comment>
<feature type="transmembrane region" description="Helical" evidence="1">
    <location>
        <begin position="388"/>
        <end position="409"/>
    </location>
</feature>
<dbReference type="AlphaFoldDB" id="A0A504Z4K7"/>
<name>A0A504Z4K7_FASGI</name>
<dbReference type="Proteomes" id="UP000316759">
    <property type="component" value="Unassembled WGS sequence"/>
</dbReference>
<organism evidence="2 3">
    <name type="scientific">Fasciola gigantica</name>
    <name type="common">Giant liver fluke</name>
    <dbReference type="NCBI Taxonomy" id="46835"/>
    <lineage>
        <taxon>Eukaryota</taxon>
        <taxon>Metazoa</taxon>
        <taxon>Spiralia</taxon>
        <taxon>Lophotrochozoa</taxon>
        <taxon>Platyhelminthes</taxon>
        <taxon>Trematoda</taxon>
        <taxon>Digenea</taxon>
        <taxon>Plagiorchiida</taxon>
        <taxon>Echinostomata</taxon>
        <taxon>Echinostomatoidea</taxon>
        <taxon>Fasciolidae</taxon>
        <taxon>Fasciola</taxon>
    </lineage>
</organism>
<feature type="transmembrane region" description="Helical" evidence="1">
    <location>
        <begin position="336"/>
        <end position="357"/>
    </location>
</feature>
<keyword evidence="1" id="KW-0472">Membrane</keyword>
<keyword evidence="1" id="KW-1133">Transmembrane helix</keyword>
<evidence type="ECO:0000313" key="2">
    <source>
        <dbReference type="EMBL" id="TPP67686.1"/>
    </source>
</evidence>
<keyword evidence="1" id="KW-0812">Transmembrane</keyword>
<sequence>MARNNVHRVCSAQAKLRPLQFFNNPLRRFTTYSAQGKTSCVRRTTSEHDFRVKFAQSAKDYLDQSELSGRSTYRSLLLKHNVILRSSRILDWTTDLLCEQLAKMGQEVDGAIFDLRYDAQTAREFFRPQLAPAYKELVQLLRALLPNLPQCPLARYTFVQLLTHWSFVCLLHLIRGWLLCRPKHRGLLDTPDNVVPLCELLIKRCYMDLFIKSLHGNWDIYSDCVIREVQKLQGSRCCCPGSARKLYGLIYILIQGGSTQTARSTLTNSTVLNLVVLMEAEWSWAKRSISHLRELIHTVTGRTLTPNQSCSLASLSSTYETQISMPTSIYEQPLELASALAGMFSIICVLMFQLILVRLTEICRTENLGFRLTISINNSPMNTIRQVFISYCILAPFCVYLSLYLRLWLTNVILCRSGLIEWFFNSDRFRVSGESAGIDSIYSTQLHKLQFEIYWTWKVVVHYEQRLRDVCHQLASDLAHWNMPVPLEYL</sequence>
<protein>
    <submittedName>
        <fullName evidence="2">Uncharacterized protein</fullName>
    </submittedName>
</protein>
<dbReference type="OrthoDB" id="6236680at2759"/>
<accession>A0A504Z4K7</accession>
<proteinExistence type="predicted"/>
<keyword evidence="3" id="KW-1185">Reference proteome</keyword>